<accession>A0A938XEI2</accession>
<feature type="transmembrane region" description="Helical" evidence="6">
    <location>
        <begin position="304"/>
        <end position="326"/>
    </location>
</feature>
<feature type="transmembrane region" description="Helical" evidence="6">
    <location>
        <begin position="89"/>
        <end position="112"/>
    </location>
</feature>
<evidence type="ECO:0000256" key="4">
    <source>
        <dbReference type="ARBA" id="ARBA00022989"/>
    </source>
</evidence>
<evidence type="ECO:0000256" key="5">
    <source>
        <dbReference type="ARBA" id="ARBA00023136"/>
    </source>
</evidence>
<protein>
    <submittedName>
        <fullName evidence="7">Oligosaccharide flippase family protein</fullName>
    </submittedName>
</protein>
<evidence type="ECO:0000313" key="8">
    <source>
        <dbReference type="Proteomes" id="UP000705508"/>
    </source>
</evidence>
<dbReference type="InterPro" id="IPR002797">
    <property type="entry name" value="Polysacc_synth"/>
</dbReference>
<keyword evidence="2" id="KW-1003">Cell membrane</keyword>
<dbReference type="EMBL" id="JACJKS010000035">
    <property type="protein sequence ID" value="MBM6949505.1"/>
    <property type="molecule type" value="Genomic_DNA"/>
</dbReference>
<dbReference type="GO" id="GO:0005886">
    <property type="term" value="C:plasma membrane"/>
    <property type="evidence" value="ECO:0007669"/>
    <property type="project" value="UniProtKB-SubCell"/>
</dbReference>
<name>A0A938XEI2_9CLOT</name>
<feature type="transmembrane region" description="Helical" evidence="6">
    <location>
        <begin position="232"/>
        <end position="253"/>
    </location>
</feature>
<gene>
    <name evidence="7" type="ORF">H6A20_12815</name>
</gene>
<keyword evidence="4 6" id="KW-1133">Transmembrane helix</keyword>
<evidence type="ECO:0000256" key="6">
    <source>
        <dbReference type="SAM" id="Phobius"/>
    </source>
</evidence>
<feature type="transmembrane region" description="Helical" evidence="6">
    <location>
        <begin position="124"/>
        <end position="141"/>
    </location>
</feature>
<feature type="transmembrane region" description="Helical" evidence="6">
    <location>
        <begin position="338"/>
        <end position="356"/>
    </location>
</feature>
<reference evidence="7" key="2">
    <citation type="journal article" date="2021" name="Sci. Rep.">
        <title>The distribution of antibiotic resistance genes in chicken gut microbiota commensals.</title>
        <authorList>
            <person name="Juricova H."/>
            <person name="Matiasovicova J."/>
            <person name="Kubasova T."/>
            <person name="Cejkova D."/>
            <person name="Rychlik I."/>
        </authorList>
    </citation>
    <scope>NUCLEOTIDE SEQUENCE</scope>
    <source>
        <strain evidence="7">An582</strain>
    </source>
</reference>
<feature type="transmembrane region" description="Helical" evidence="6">
    <location>
        <begin position="465"/>
        <end position="490"/>
    </location>
</feature>
<feature type="transmembrane region" description="Helical" evidence="6">
    <location>
        <begin position="265"/>
        <end position="292"/>
    </location>
</feature>
<organism evidence="7 8">
    <name type="scientific">Mordavella massiliensis</name>
    <dbReference type="NCBI Taxonomy" id="1871024"/>
    <lineage>
        <taxon>Bacteria</taxon>
        <taxon>Bacillati</taxon>
        <taxon>Bacillota</taxon>
        <taxon>Clostridia</taxon>
        <taxon>Eubacteriales</taxon>
        <taxon>Clostridiaceae</taxon>
        <taxon>Mordavella</taxon>
    </lineage>
</organism>
<evidence type="ECO:0000256" key="1">
    <source>
        <dbReference type="ARBA" id="ARBA00004651"/>
    </source>
</evidence>
<feature type="transmembrane region" description="Helical" evidence="6">
    <location>
        <begin position="180"/>
        <end position="199"/>
    </location>
</feature>
<feature type="transmembrane region" description="Helical" evidence="6">
    <location>
        <begin position="433"/>
        <end position="453"/>
    </location>
</feature>
<feature type="transmembrane region" description="Helical" evidence="6">
    <location>
        <begin position="402"/>
        <end position="421"/>
    </location>
</feature>
<evidence type="ECO:0000256" key="2">
    <source>
        <dbReference type="ARBA" id="ARBA00022475"/>
    </source>
</evidence>
<proteinExistence type="predicted"/>
<evidence type="ECO:0000313" key="7">
    <source>
        <dbReference type="EMBL" id="MBM6949505.1"/>
    </source>
</evidence>
<feature type="transmembrane region" description="Helical" evidence="6">
    <location>
        <begin position="377"/>
        <end position="396"/>
    </location>
</feature>
<sequence length="495" mass="56797">MSSKNFMNAVITLMTQILSLILKFVLQWVFIKTLGAEYLGYNSVFTNILQMLNMADFGVGVAITSFLYKPISENNRKRINALMYLYRKIYTALGIFVFIVGMMILTILPWIIPNATCSNAYLRILFTINLAGTISTYFLAYNRSLLLAQQKAYYVNSVDFIVNLIVIVLQIITLFIWKSYIIYLLLSVGKNVISNYVVYSNCYKKNKFLKEETELLLVEEYRPKIWKYIKDVFISKVGAYIFYGTDNIIISIFKGPVLVGYLSNYTLVTVALQGIISQVFSALQAGLGYYLTITNDIFLKRKKVNFYFNINYIIANSCMVCCIFLFQPFINLYVGHGYLLSNITVYLLSINLYLTLMLNVPAQLFVIYKLHTYDKKIVALSAILNIVISASLVYGIGINGVLIGTFITSIIYLFSRVFIYYKIILKVSFTKFLAQFFFWIIISVATIIMLNYVDGFFPSSNWPLLLIKAMLLLCLSVLIPVVILLCGRFLQKRWT</sequence>
<dbReference type="AlphaFoldDB" id="A0A938XEI2"/>
<dbReference type="PANTHER" id="PTHR30250:SF26">
    <property type="entry name" value="PSMA PROTEIN"/>
    <property type="match status" value="1"/>
</dbReference>
<feature type="transmembrane region" description="Helical" evidence="6">
    <location>
        <begin position="51"/>
        <end position="68"/>
    </location>
</feature>
<feature type="transmembrane region" description="Helical" evidence="6">
    <location>
        <begin position="7"/>
        <end position="31"/>
    </location>
</feature>
<dbReference type="Proteomes" id="UP000705508">
    <property type="component" value="Unassembled WGS sequence"/>
</dbReference>
<dbReference type="Pfam" id="PF01943">
    <property type="entry name" value="Polysacc_synt"/>
    <property type="match status" value="1"/>
</dbReference>
<comment type="caution">
    <text evidence="7">The sequence shown here is derived from an EMBL/GenBank/DDBJ whole genome shotgun (WGS) entry which is preliminary data.</text>
</comment>
<keyword evidence="5 6" id="KW-0472">Membrane</keyword>
<evidence type="ECO:0000256" key="3">
    <source>
        <dbReference type="ARBA" id="ARBA00022692"/>
    </source>
</evidence>
<reference evidence="7" key="1">
    <citation type="submission" date="2020-08" db="EMBL/GenBank/DDBJ databases">
        <authorList>
            <person name="Cejkova D."/>
            <person name="Kubasova T."/>
            <person name="Jahodarova E."/>
            <person name="Rychlik I."/>
        </authorList>
    </citation>
    <scope>NUCLEOTIDE SEQUENCE</scope>
    <source>
        <strain evidence="7">An582</strain>
    </source>
</reference>
<dbReference type="InterPro" id="IPR050833">
    <property type="entry name" value="Poly_Biosynth_Transport"/>
</dbReference>
<dbReference type="PANTHER" id="PTHR30250">
    <property type="entry name" value="PST FAMILY PREDICTED COLANIC ACID TRANSPORTER"/>
    <property type="match status" value="1"/>
</dbReference>
<comment type="subcellular location">
    <subcellularLocation>
        <location evidence="1">Cell membrane</location>
        <topology evidence="1">Multi-pass membrane protein</topology>
    </subcellularLocation>
</comment>
<keyword evidence="3 6" id="KW-0812">Transmembrane</keyword>
<feature type="transmembrane region" description="Helical" evidence="6">
    <location>
        <begin position="153"/>
        <end position="174"/>
    </location>
</feature>